<dbReference type="FunFam" id="1.10.1900.20:FF:000001">
    <property type="entry name" value="50S ribosomal protein L20"/>
    <property type="match status" value="1"/>
</dbReference>
<keyword evidence="3 7" id="KW-0694">RNA-binding</keyword>
<dbReference type="GO" id="GO:0005840">
    <property type="term" value="C:ribosome"/>
    <property type="evidence" value="ECO:0007669"/>
    <property type="project" value="UniProtKB-KW"/>
</dbReference>
<dbReference type="PRINTS" id="PR00062">
    <property type="entry name" value="RIBOSOMALL20"/>
</dbReference>
<dbReference type="EMBL" id="MDSU01000018">
    <property type="protein sequence ID" value="OSS41930.1"/>
    <property type="molecule type" value="Genomic_DNA"/>
</dbReference>
<comment type="caution">
    <text evidence="9">The sequence shown here is derived from an EMBL/GenBank/DDBJ whole genome shotgun (WGS) entry which is preliminary data.</text>
</comment>
<evidence type="ECO:0000256" key="5">
    <source>
        <dbReference type="ARBA" id="ARBA00023274"/>
    </source>
</evidence>
<gene>
    <name evidence="7" type="primary">rplT</name>
    <name evidence="9" type="ORF">DESAMIL20_1483</name>
</gene>
<evidence type="ECO:0000313" key="10">
    <source>
        <dbReference type="Proteomes" id="UP000194141"/>
    </source>
</evidence>
<evidence type="ECO:0000256" key="3">
    <source>
        <dbReference type="ARBA" id="ARBA00022884"/>
    </source>
</evidence>
<dbReference type="GO" id="GO:0000027">
    <property type="term" value="P:ribosomal large subunit assembly"/>
    <property type="evidence" value="ECO:0007669"/>
    <property type="project" value="UniProtKB-UniRule"/>
</dbReference>
<dbReference type="GO" id="GO:1990904">
    <property type="term" value="C:ribonucleoprotein complex"/>
    <property type="evidence" value="ECO:0007669"/>
    <property type="project" value="UniProtKB-KW"/>
</dbReference>
<dbReference type="Gene3D" id="6.10.160.10">
    <property type="match status" value="1"/>
</dbReference>
<name>A0A1X4XWL3_9BACT</name>
<dbReference type="Pfam" id="PF00453">
    <property type="entry name" value="Ribosomal_L20"/>
    <property type="match status" value="1"/>
</dbReference>
<organism evidence="9 10">
    <name type="scientific">Desulfurella amilsii</name>
    <dbReference type="NCBI Taxonomy" id="1562698"/>
    <lineage>
        <taxon>Bacteria</taxon>
        <taxon>Pseudomonadati</taxon>
        <taxon>Campylobacterota</taxon>
        <taxon>Desulfurellia</taxon>
        <taxon>Desulfurellales</taxon>
        <taxon>Desulfurellaceae</taxon>
        <taxon>Desulfurella</taxon>
    </lineage>
</organism>
<dbReference type="Gene3D" id="1.10.1900.20">
    <property type="entry name" value="Ribosomal protein L20"/>
    <property type="match status" value="1"/>
</dbReference>
<dbReference type="STRING" id="1562698.DESAMIL20_1483"/>
<evidence type="ECO:0000256" key="7">
    <source>
        <dbReference type="HAMAP-Rule" id="MF_00382"/>
    </source>
</evidence>
<keyword evidence="5 7" id="KW-0687">Ribonucleoprotein</keyword>
<evidence type="ECO:0000256" key="6">
    <source>
        <dbReference type="ARBA" id="ARBA00035172"/>
    </source>
</evidence>
<dbReference type="NCBIfam" id="TIGR01032">
    <property type="entry name" value="rplT_bact"/>
    <property type="match status" value="1"/>
</dbReference>
<keyword evidence="2 7" id="KW-0699">rRNA-binding</keyword>
<evidence type="ECO:0000256" key="1">
    <source>
        <dbReference type="ARBA" id="ARBA00007698"/>
    </source>
</evidence>
<dbReference type="InterPro" id="IPR005813">
    <property type="entry name" value="Ribosomal_bL20"/>
</dbReference>
<dbReference type="PANTHER" id="PTHR10986">
    <property type="entry name" value="39S RIBOSOMAL PROTEIN L20"/>
    <property type="match status" value="1"/>
</dbReference>
<evidence type="ECO:0000256" key="8">
    <source>
        <dbReference type="RuleBase" id="RU000560"/>
    </source>
</evidence>
<reference evidence="9 10" key="1">
    <citation type="journal article" date="2017" name="Front. Microbiol.">
        <title>Genome Sequence of Desulfurella amilsii Strain TR1 and Comparative Genomics of Desulfurellaceae Family.</title>
        <authorList>
            <person name="Florentino A.P."/>
            <person name="Stams A.J."/>
            <person name="Sanchez-Andrea I."/>
        </authorList>
    </citation>
    <scope>NUCLEOTIDE SEQUENCE [LARGE SCALE GENOMIC DNA]</scope>
    <source>
        <strain evidence="9 10">TR1</strain>
    </source>
</reference>
<accession>A0A1X4XWL3</accession>
<dbReference type="RefSeq" id="WP_086034185.1">
    <property type="nucleotide sequence ID" value="NZ_MDSU01000018.1"/>
</dbReference>
<proteinExistence type="inferred from homology"/>
<evidence type="ECO:0000313" key="9">
    <source>
        <dbReference type="EMBL" id="OSS41930.1"/>
    </source>
</evidence>
<keyword evidence="4 7" id="KW-0689">Ribosomal protein</keyword>
<comment type="function">
    <text evidence="7 8">Binds directly to 23S ribosomal RNA and is necessary for the in vitro assembly process of the 50S ribosomal subunit. It is not involved in the protein synthesizing functions of that subunit.</text>
</comment>
<dbReference type="InterPro" id="IPR035566">
    <property type="entry name" value="Ribosomal_protein_bL20_C"/>
</dbReference>
<dbReference type="InterPro" id="IPR049946">
    <property type="entry name" value="RIBOSOMAL_L20_CS"/>
</dbReference>
<sequence>MRVKTGIVRRRRHKKILKLAKGFYQRRRSTFKNAEESVRRALANAYVGRKERKRQFRRLWIARINAAVRENGLTYSQFMNLLKQKNILLNRKMLSELAINNPESFKMLLDKIRA</sequence>
<dbReference type="OrthoDB" id="9808966at2"/>
<dbReference type="CDD" id="cd07026">
    <property type="entry name" value="Ribosomal_L20"/>
    <property type="match status" value="1"/>
</dbReference>
<evidence type="ECO:0000256" key="2">
    <source>
        <dbReference type="ARBA" id="ARBA00022730"/>
    </source>
</evidence>
<dbReference type="HAMAP" id="MF_00382">
    <property type="entry name" value="Ribosomal_bL20"/>
    <property type="match status" value="1"/>
</dbReference>
<dbReference type="Proteomes" id="UP000194141">
    <property type="component" value="Unassembled WGS sequence"/>
</dbReference>
<keyword evidence="10" id="KW-1185">Reference proteome</keyword>
<dbReference type="AlphaFoldDB" id="A0A1X4XWL3"/>
<dbReference type="GO" id="GO:0019843">
    <property type="term" value="F:rRNA binding"/>
    <property type="evidence" value="ECO:0007669"/>
    <property type="project" value="UniProtKB-UniRule"/>
</dbReference>
<dbReference type="GO" id="GO:0003735">
    <property type="term" value="F:structural constituent of ribosome"/>
    <property type="evidence" value="ECO:0007669"/>
    <property type="project" value="InterPro"/>
</dbReference>
<protein>
    <recommendedName>
        <fullName evidence="6 7">Large ribosomal subunit protein bL20</fullName>
    </recommendedName>
</protein>
<comment type="similarity">
    <text evidence="1 7 8">Belongs to the bacterial ribosomal protein bL20 family.</text>
</comment>
<dbReference type="PROSITE" id="PS00937">
    <property type="entry name" value="RIBOSOMAL_L20"/>
    <property type="match status" value="1"/>
</dbReference>
<dbReference type="SUPFAM" id="SSF74731">
    <property type="entry name" value="Ribosomal protein L20"/>
    <property type="match status" value="1"/>
</dbReference>
<evidence type="ECO:0000256" key="4">
    <source>
        <dbReference type="ARBA" id="ARBA00022980"/>
    </source>
</evidence>
<dbReference type="GO" id="GO:0006412">
    <property type="term" value="P:translation"/>
    <property type="evidence" value="ECO:0007669"/>
    <property type="project" value="InterPro"/>
</dbReference>